<dbReference type="Gene3D" id="1.10.260.40">
    <property type="entry name" value="lambda repressor-like DNA-binding domains"/>
    <property type="match status" value="1"/>
</dbReference>
<dbReference type="SUPFAM" id="SSF47413">
    <property type="entry name" value="lambda repressor-like DNA-binding domains"/>
    <property type="match status" value="1"/>
</dbReference>
<dbReference type="InterPro" id="IPR010982">
    <property type="entry name" value="Lambda_DNA-bd_dom_sf"/>
</dbReference>
<protein>
    <submittedName>
        <fullName evidence="1">Transcriptional regulator with XRE-family HTH domain</fullName>
    </submittedName>
</protein>
<sequence length="406" mass="44548">MNNKIAGESGLTIGERIEIHRRRRGLSRRALANLVGRSEEWMRLVETGRQQLDSVRMILRLAEVLRIDDYSELIEIARPPRRRSTDDAHALMGAIEPTLINHPDTAIGRGPALMYGSVGDLAAEVARCQSVWENSPVRFSTLAQRLPAVVVRLRADAPDRTVPELRIRAYHISCQLLRRIGAYNLAWVVADRAAEDSLRGGCSILTAASAWHIAATLLDLGRFGACHDYASAAAAVLSQDLPEPRDSAVLWGALHLLAAQSATLDKDETAAQQSISRARTAARALGNGGSCHGIRFDTNEINSAMMEVALQGKDFGEIVRMAGQVEFPEHYPVAATARYHIVLAYGFAHIGEHLAATLALDKAATACPEELRFDYDAQRTLHHLIKHGGRKPRREVTRLAGLAHVR</sequence>
<reference evidence="1 2" key="1">
    <citation type="submission" date="2021-03" db="EMBL/GenBank/DDBJ databases">
        <title>Sequencing the genomes of 1000 actinobacteria strains.</title>
        <authorList>
            <person name="Klenk H.-P."/>
        </authorList>
    </citation>
    <scope>NUCLEOTIDE SEQUENCE [LARGE SCALE GENOMIC DNA]</scope>
    <source>
        <strain evidence="1 2">DSM 45516</strain>
    </source>
</reference>
<evidence type="ECO:0000313" key="1">
    <source>
        <dbReference type="EMBL" id="MBP2191553.1"/>
    </source>
</evidence>
<name>A0ABS4QIL9_9NOCA</name>
<comment type="caution">
    <text evidence="1">The sequence shown here is derived from an EMBL/GenBank/DDBJ whole genome shotgun (WGS) entry which is preliminary data.</text>
</comment>
<evidence type="ECO:0000313" key="2">
    <source>
        <dbReference type="Proteomes" id="UP001519325"/>
    </source>
</evidence>
<proteinExistence type="predicted"/>
<organism evidence="1 2">
    <name type="scientific">Nocardia goodfellowii</name>
    <dbReference type="NCBI Taxonomy" id="882446"/>
    <lineage>
        <taxon>Bacteria</taxon>
        <taxon>Bacillati</taxon>
        <taxon>Actinomycetota</taxon>
        <taxon>Actinomycetes</taxon>
        <taxon>Mycobacteriales</taxon>
        <taxon>Nocardiaceae</taxon>
        <taxon>Nocardia</taxon>
    </lineage>
</organism>
<dbReference type="Proteomes" id="UP001519325">
    <property type="component" value="Unassembled WGS sequence"/>
</dbReference>
<dbReference type="EMBL" id="JAGGMR010000001">
    <property type="protein sequence ID" value="MBP2191553.1"/>
    <property type="molecule type" value="Genomic_DNA"/>
</dbReference>
<gene>
    <name evidence="1" type="ORF">BJ987_004454</name>
</gene>
<keyword evidence="2" id="KW-1185">Reference proteome</keyword>
<dbReference type="Pfam" id="PF13560">
    <property type="entry name" value="HTH_31"/>
    <property type="match status" value="1"/>
</dbReference>
<accession>A0ABS4QIL9</accession>
<dbReference type="RefSeq" id="WP_209893331.1">
    <property type="nucleotide sequence ID" value="NZ_JAGGMR010000001.1"/>
</dbReference>